<evidence type="ECO:0000313" key="3">
    <source>
        <dbReference type="Proteomes" id="UP000677054"/>
    </source>
</evidence>
<feature type="compositionally biased region" description="Basic and acidic residues" evidence="1">
    <location>
        <begin position="184"/>
        <end position="199"/>
    </location>
</feature>
<dbReference type="AlphaFoldDB" id="A0A7R8XB53"/>
<feature type="region of interest" description="Disordered" evidence="1">
    <location>
        <begin position="179"/>
        <end position="199"/>
    </location>
</feature>
<feature type="compositionally biased region" description="Low complexity" evidence="1">
    <location>
        <begin position="26"/>
        <end position="37"/>
    </location>
</feature>
<evidence type="ECO:0000313" key="2">
    <source>
        <dbReference type="EMBL" id="CAD7247309.1"/>
    </source>
</evidence>
<keyword evidence="3" id="KW-1185">Reference proteome</keyword>
<name>A0A7R8XB53_9CRUS</name>
<sequence length="323" mass="36883">MTGYIPSQRAACSSQNPQYVSSTGLQQQGQQWQRPNYQQGLGTSNFYDSRSTRAYNAYRPMAQSQYYNYQPGMSYHTNRGYQNAYLQEPQFRSLNPTSYFNPYQEPYYHHQGLHPQPGGHPSVSNNRNAVFGSQAMPNQKDGINAIWSHLLKWAMEDVGRGSRSTESIAERLMGAMQIQQNQDRGGETHEGNGEDEQTEKLAEKIKRKSKSVDGFIHKLPQKEVMRDEDNRLAKYEIGKQRRSDGGAGKVLMLVGATGAEMEQHHTDLLVVSASFHVGSQTAKDHQMRFLRINVLHIRTKYAVQKEAEHEDMPMHRLLDIRFA</sequence>
<gene>
    <name evidence="2" type="ORF">DSTB1V02_LOCUS7143</name>
</gene>
<dbReference type="EMBL" id="CAJPEV010001416">
    <property type="protein sequence ID" value="CAG0892510.1"/>
    <property type="molecule type" value="Genomic_DNA"/>
</dbReference>
<protein>
    <submittedName>
        <fullName evidence="2">Uncharacterized protein</fullName>
    </submittedName>
</protein>
<dbReference type="EMBL" id="LR900933">
    <property type="protein sequence ID" value="CAD7247309.1"/>
    <property type="molecule type" value="Genomic_DNA"/>
</dbReference>
<reference evidence="2" key="1">
    <citation type="submission" date="2020-11" db="EMBL/GenBank/DDBJ databases">
        <authorList>
            <person name="Tran Van P."/>
        </authorList>
    </citation>
    <scope>NUCLEOTIDE SEQUENCE</scope>
</reference>
<feature type="region of interest" description="Disordered" evidence="1">
    <location>
        <begin position="15"/>
        <end position="37"/>
    </location>
</feature>
<dbReference type="Proteomes" id="UP000677054">
    <property type="component" value="Unassembled WGS sequence"/>
</dbReference>
<evidence type="ECO:0000256" key="1">
    <source>
        <dbReference type="SAM" id="MobiDB-lite"/>
    </source>
</evidence>
<organism evidence="2">
    <name type="scientific">Darwinula stevensoni</name>
    <dbReference type="NCBI Taxonomy" id="69355"/>
    <lineage>
        <taxon>Eukaryota</taxon>
        <taxon>Metazoa</taxon>
        <taxon>Ecdysozoa</taxon>
        <taxon>Arthropoda</taxon>
        <taxon>Crustacea</taxon>
        <taxon>Oligostraca</taxon>
        <taxon>Ostracoda</taxon>
        <taxon>Podocopa</taxon>
        <taxon>Podocopida</taxon>
        <taxon>Darwinulocopina</taxon>
        <taxon>Darwinuloidea</taxon>
        <taxon>Darwinulidae</taxon>
        <taxon>Darwinula</taxon>
    </lineage>
</organism>
<feature type="compositionally biased region" description="Polar residues" evidence="1">
    <location>
        <begin position="15"/>
        <end position="25"/>
    </location>
</feature>
<accession>A0A7R8XB53</accession>
<proteinExistence type="predicted"/>